<dbReference type="PANTHER" id="PTHR43322">
    <property type="entry name" value="1-D-DEOXYXYLULOSE 5-PHOSPHATE SYNTHASE-RELATED"/>
    <property type="match status" value="1"/>
</dbReference>
<dbReference type="PANTHER" id="PTHR43322:SF5">
    <property type="entry name" value="1-DEOXY-D-XYLULOSE-5-PHOSPHATE SYNTHASE, CHLOROPLASTIC"/>
    <property type="match status" value="1"/>
</dbReference>
<evidence type="ECO:0000256" key="1">
    <source>
        <dbReference type="ARBA" id="ARBA00001946"/>
    </source>
</evidence>
<protein>
    <submittedName>
        <fullName evidence="6">1-deoxy-D-xylulose-5-phosphate synthase</fullName>
        <ecNumber evidence="6">2.2.1.7</ecNumber>
    </submittedName>
</protein>
<name>A0A645BV98_9ZZZZ</name>
<dbReference type="GO" id="GO:0005829">
    <property type="term" value="C:cytosol"/>
    <property type="evidence" value="ECO:0007669"/>
    <property type="project" value="TreeGrafter"/>
</dbReference>
<evidence type="ECO:0000256" key="2">
    <source>
        <dbReference type="ARBA" id="ARBA00011738"/>
    </source>
</evidence>
<dbReference type="GO" id="GO:0019288">
    <property type="term" value="P:isopentenyl diphosphate biosynthetic process, methylerythritol 4-phosphate pathway"/>
    <property type="evidence" value="ECO:0007669"/>
    <property type="project" value="TreeGrafter"/>
</dbReference>
<dbReference type="Gene3D" id="3.40.50.920">
    <property type="match status" value="1"/>
</dbReference>
<reference evidence="6" key="1">
    <citation type="submission" date="2019-08" db="EMBL/GenBank/DDBJ databases">
        <authorList>
            <person name="Kucharzyk K."/>
            <person name="Murdoch R.W."/>
            <person name="Higgins S."/>
            <person name="Loffler F."/>
        </authorList>
    </citation>
    <scope>NUCLEOTIDE SEQUENCE</scope>
</reference>
<keyword evidence="3 6" id="KW-0808">Transferase</keyword>
<dbReference type="EC" id="2.2.1.7" evidence="6"/>
<feature type="domain" description="Transketolase C-terminal" evidence="5">
    <location>
        <begin position="2"/>
        <end position="117"/>
    </location>
</feature>
<dbReference type="InterPro" id="IPR005477">
    <property type="entry name" value="Dxylulose-5-P_synthase"/>
</dbReference>
<dbReference type="InterPro" id="IPR009014">
    <property type="entry name" value="Transketo_C/PFOR_II"/>
</dbReference>
<proteinExistence type="predicted"/>
<evidence type="ECO:0000259" key="5">
    <source>
        <dbReference type="Pfam" id="PF02780"/>
    </source>
</evidence>
<dbReference type="EMBL" id="VSSQ01022687">
    <property type="protein sequence ID" value="MPM69165.1"/>
    <property type="molecule type" value="Genomic_DNA"/>
</dbReference>
<evidence type="ECO:0000313" key="6">
    <source>
        <dbReference type="EMBL" id="MPM69165.1"/>
    </source>
</evidence>
<organism evidence="6">
    <name type="scientific">bioreactor metagenome</name>
    <dbReference type="NCBI Taxonomy" id="1076179"/>
    <lineage>
        <taxon>unclassified sequences</taxon>
        <taxon>metagenomes</taxon>
        <taxon>ecological metagenomes</taxon>
    </lineage>
</organism>
<dbReference type="SUPFAM" id="SSF52922">
    <property type="entry name" value="TK C-terminal domain-like"/>
    <property type="match status" value="1"/>
</dbReference>
<dbReference type="AlphaFoldDB" id="A0A645BV98"/>
<dbReference type="GO" id="GO:0016114">
    <property type="term" value="P:terpenoid biosynthetic process"/>
    <property type="evidence" value="ECO:0007669"/>
    <property type="project" value="InterPro"/>
</dbReference>
<evidence type="ECO:0000256" key="4">
    <source>
        <dbReference type="ARBA" id="ARBA00023052"/>
    </source>
</evidence>
<dbReference type="Pfam" id="PF02780">
    <property type="entry name" value="Transketolase_C"/>
    <property type="match status" value="1"/>
</dbReference>
<evidence type="ECO:0000256" key="3">
    <source>
        <dbReference type="ARBA" id="ARBA00022679"/>
    </source>
</evidence>
<comment type="subunit">
    <text evidence="2">Homodimer.</text>
</comment>
<comment type="caution">
    <text evidence="6">The sequence shown here is derived from an EMBL/GenBank/DDBJ whole genome shotgun (WGS) entry which is preliminary data.</text>
</comment>
<comment type="cofactor">
    <cofactor evidence="1">
        <name>Mg(2+)</name>
        <dbReference type="ChEBI" id="CHEBI:18420"/>
    </cofactor>
</comment>
<accession>A0A645BV98</accession>
<dbReference type="GO" id="GO:0008661">
    <property type="term" value="F:1-deoxy-D-xylulose-5-phosphate synthase activity"/>
    <property type="evidence" value="ECO:0007669"/>
    <property type="project" value="UniProtKB-EC"/>
</dbReference>
<dbReference type="InterPro" id="IPR033248">
    <property type="entry name" value="Transketolase_C"/>
</dbReference>
<sequence>MQDGSKIAVLSIGTTGNPAAKAVKMAKEQGIDILHYNMRFLKPLDYNALEEVCKKCTSIITIEDGSIIGGLYSSVCEYIASNNFNIYVKGLGIPDRFIEQGTVAELHAECGIDTNSIYRTIADVSQRT</sequence>
<gene>
    <name evidence="6" type="primary">dxs_76</name>
    <name evidence="6" type="ORF">SDC9_116109</name>
</gene>
<keyword evidence="4" id="KW-0786">Thiamine pyrophosphate</keyword>